<dbReference type="SUPFAM" id="SSF47781">
    <property type="entry name" value="RuvA domain 2-like"/>
    <property type="match status" value="1"/>
</dbReference>
<feature type="non-terminal residue" evidence="10">
    <location>
        <position position="1"/>
    </location>
</feature>
<dbReference type="CDD" id="cd22325">
    <property type="entry name" value="ERCC1_C-like"/>
    <property type="match status" value="1"/>
</dbReference>
<dbReference type="GO" id="GO:0070522">
    <property type="term" value="C:ERCC4-ERCC1 complex"/>
    <property type="evidence" value="ECO:0007669"/>
    <property type="project" value="TreeGrafter"/>
</dbReference>
<comment type="similarity">
    <text evidence="2">Belongs to the ERCC1/RAD10/SWI10 family.</text>
</comment>
<dbReference type="InterPro" id="IPR004579">
    <property type="entry name" value="ERCC1/RAD10/SWI10"/>
</dbReference>
<evidence type="ECO:0000256" key="7">
    <source>
        <dbReference type="ARBA" id="ARBA00071993"/>
    </source>
</evidence>
<feature type="compositionally biased region" description="Basic and acidic residues" evidence="8">
    <location>
        <begin position="359"/>
        <end position="376"/>
    </location>
</feature>
<evidence type="ECO:0000256" key="2">
    <source>
        <dbReference type="ARBA" id="ARBA00008283"/>
    </source>
</evidence>
<dbReference type="EMBL" id="JARYMX010000007">
    <property type="protein sequence ID" value="KAJ9541165.1"/>
    <property type="molecule type" value="Genomic_DNA"/>
</dbReference>
<keyword evidence="11" id="KW-1185">Reference proteome</keyword>
<feature type="compositionally biased region" description="Low complexity" evidence="8">
    <location>
        <begin position="17"/>
        <end position="45"/>
    </location>
</feature>
<keyword evidence="3" id="KW-0227">DNA damage</keyword>
<dbReference type="Gene3D" id="3.40.50.10130">
    <property type="match status" value="1"/>
</dbReference>
<dbReference type="GO" id="GO:0006289">
    <property type="term" value="P:nucleotide-excision repair"/>
    <property type="evidence" value="ECO:0007669"/>
    <property type="project" value="UniProtKB-ARBA"/>
</dbReference>
<dbReference type="FunFam" id="1.10.150.20:FF:000017">
    <property type="entry name" value="DNA excision repair protein ERCC-1"/>
    <property type="match status" value="1"/>
</dbReference>
<comment type="caution">
    <text evidence="10">The sequence shown here is derived from an EMBL/GenBank/DDBJ whole genome shotgun (WGS) entry which is preliminary data.</text>
</comment>
<feature type="compositionally biased region" description="Low complexity" evidence="8">
    <location>
        <begin position="125"/>
        <end position="142"/>
    </location>
</feature>
<feature type="region of interest" description="Disordered" evidence="8">
    <location>
        <begin position="1"/>
        <end position="45"/>
    </location>
</feature>
<evidence type="ECO:0000256" key="4">
    <source>
        <dbReference type="ARBA" id="ARBA00023125"/>
    </source>
</evidence>
<feature type="domain" description="ERCC1-like central" evidence="9">
    <location>
        <begin position="142"/>
        <end position="255"/>
    </location>
</feature>
<name>A0AA38SRS0_9ASTR</name>
<keyword evidence="5" id="KW-0234">DNA repair</keyword>
<evidence type="ECO:0000256" key="5">
    <source>
        <dbReference type="ARBA" id="ARBA00023204"/>
    </source>
</evidence>
<dbReference type="SUPFAM" id="SSF52980">
    <property type="entry name" value="Restriction endonuclease-like"/>
    <property type="match status" value="1"/>
</dbReference>
<dbReference type="Pfam" id="PF03834">
    <property type="entry name" value="Rad10"/>
    <property type="match status" value="1"/>
</dbReference>
<evidence type="ECO:0000313" key="11">
    <source>
        <dbReference type="Proteomes" id="UP001172457"/>
    </source>
</evidence>
<dbReference type="Pfam" id="PF14520">
    <property type="entry name" value="HHH_5"/>
    <property type="match status" value="1"/>
</dbReference>
<feature type="region of interest" description="Disordered" evidence="8">
    <location>
        <begin position="339"/>
        <end position="380"/>
    </location>
</feature>
<dbReference type="GO" id="GO:0006312">
    <property type="term" value="P:mitotic recombination"/>
    <property type="evidence" value="ECO:0007669"/>
    <property type="project" value="TreeGrafter"/>
</dbReference>
<dbReference type="InterPro" id="IPR047260">
    <property type="entry name" value="ERCC1-like_central_dom"/>
</dbReference>
<feature type="region of interest" description="Disordered" evidence="8">
    <location>
        <begin position="86"/>
        <end position="142"/>
    </location>
</feature>
<keyword evidence="6" id="KW-0539">Nucleus</keyword>
<gene>
    <name evidence="10" type="ORF">OSB04_027671</name>
</gene>
<evidence type="ECO:0000256" key="8">
    <source>
        <dbReference type="SAM" id="MobiDB-lite"/>
    </source>
</evidence>
<evidence type="ECO:0000259" key="9">
    <source>
        <dbReference type="Pfam" id="PF03834"/>
    </source>
</evidence>
<reference evidence="10" key="1">
    <citation type="submission" date="2023-03" db="EMBL/GenBank/DDBJ databases">
        <title>Chromosome-scale reference genome and RAD-based genetic map of yellow starthistle (Centaurea solstitialis) reveal putative structural variation and QTLs associated with invader traits.</title>
        <authorList>
            <person name="Reatini B."/>
            <person name="Cang F.A."/>
            <person name="Jiang Q."/>
            <person name="Mckibben M.T.W."/>
            <person name="Barker M.S."/>
            <person name="Rieseberg L.H."/>
            <person name="Dlugosch K.M."/>
        </authorList>
    </citation>
    <scope>NUCLEOTIDE SEQUENCE</scope>
    <source>
        <strain evidence="10">CAN-66</strain>
        <tissue evidence="10">Leaf</tissue>
    </source>
</reference>
<protein>
    <recommendedName>
        <fullName evidence="7">DNA excision repair protein ERCC-1</fullName>
    </recommendedName>
</protein>
<dbReference type="FunFam" id="3.40.50.10130:FF:000001">
    <property type="entry name" value="DNA excision repair protein ERCC-1"/>
    <property type="match status" value="1"/>
</dbReference>
<evidence type="ECO:0000313" key="10">
    <source>
        <dbReference type="EMBL" id="KAJ9541165.1"/>
    </source>
</evidence>
<evidence type="ECO:0000256" key="3">
    <source>
        <dbReference type="ARBA" id="ARBA00022763"/>
    </source>
</evidence>
<evidence type="ECO:0000256" key="1">
    <source>
        <dbReference type="ARBA" id="ARBA00004123"/>
    </source>
</evidence>
<dbReference type="PANTHER" id="PTHR12749:SF0">
    <property type="entry name" value="DNA EXCISION REPAIR PROTEIN ERCC-1"/>
    <property type="match status" value="1"/>
</dbReference>
<dbReference type="InterPro" id="IPR011335">
    <property type="entry name" value="Restrct_endonuc-II-like"/>
</dbReference>
<dbReference type="NCBIfam" id="TIGR00597">
    <property type="entry name" value="rad10"/>
    <property type="match status" value="1"/>
</dbReference>
<dbReference type="AlphaFoldDB" id="A0AA38SRS0"/>
<dbReference type="GO" id="GO:0003697">
    <property type="term" value="F:single-stranded DNA binding"/>
    <property type="evidence" value="ECO:0007669"/>
    <property type="project" value="TreeGrafter"/>
</dbReference>
<dbReference type="GO" id="GO:0006302">
    <property type="term" value="P:double-strand break repair"/>
    <property type="evidence" value="ECO:0007669"/>
    <property type="project" value="UniProtKB-ARBA"/>
</dbReference>
<dbReference type="Proteomes" id="UP001172457">
    <property type="component" value="Chromosome 7"/>
</dbReference>
<keyword evidence="4" id="KW-0238">DNA-binding</keyword>
<dbReference type="PANTHER" id="PTHR12749">
    <property type="entry name" value="EXCISION REPAIR CROSS-COMPLEMENTING 1 ERCC1"/>
    <property type="match status" value="1"/>
</dbReference>
<evidence type="ECO:0000256" key="6">
    <source>
        <dbReference type="ARBA" id="ARBA00023242"/>
    </source>
</evidence>
<feature type="compositionally biased region" description="Polar residues" evidence="8">
    <location>
        <begin position="345"/>
        <end position="354"/>
    </location>
</feature>
<proteinExistence type="inferred from homology"/>
<dbReference type="Gene3D" id="1.10.150.20">
    <property type="entry name" value="5' to 3' exonuclease, C-terminal subdomain"/>
    <property type="match status" value="1"/>
</dbReference>
<organism evidence="10 11">
    <name type="scientific">Centaurea solstitialis</name>
    <name type="common">yellow star-thistle</name>
    <dbReference type="NCBI Taxonomy" id="347529"/>
    <lineage>
        <taxon>Eukaryota</taxon>
        <taxon>Viridiplantae</taxon>
        <taxon>Streptophyta</taxon>
        <taxon>Embryophyta</taxon>
        <taxon>Tracheophyta</taxon>
        <taxon>Spermatophyta</taxon>
        <taxon>Magnoliopsida</taxon>
        <taxon>eudicotyledons</taxon>
        <taxon>Gunneridae</taxon>
        <taxon>Pentapetalae</taxon>
        <taxon>asterids</taxon>
        <taxon>campanulids</taxon>
        <taxon>Asterales</taxon>
        <taxon>Asteraceae</taxon>
        <taxon>Carduoideae</taxon>
        <taxon>Cardueae</taxon>
        <taxon>Centaureinae</taxon>
        <taxon>Centaurea</taxon>
    </lineage>
</organism>
<accession>A0AA38SRS0</accession>
<dbReference type="InterPro" id="IPR010994">
    <property type="entry name" value="RuvA_2-like"/>
</dbReference>
<comment type="subcellular location">
    <subcellularLocation>
        <location evidence="1">Nucleus</location>
    </subcellularLocation>
</comment>
<sequence>GLWREDKKSNSLYEILSSSSSSSSMEPKDNQNPNNNSSSSSTKSSSFVIKIPSFQEVIQGSQSKTPPKSLFNPSQSFTQAFNSIKNTEFYAPPPPPPPSSSSTSSRAVQPSAVDADAIPSSSPFAAANNTGGSSSSAQSRNSILVSHRQKGNPLLKHIRNVRWAFSDVVCDYMLGQQSCALYLSLRYHLLHPDYLYYRIRELGKNFKLRVVLCHVDVEDVVKPLLEVTRTALLHDCTLLCGWSLEECGRYLETIKVYENKPADIIQGQMDTDYLSRLSHALTAVRHVNKTDVVTLGSTFGSLSHIMDASMEDLARCPGIGERKVKRLYDTFHEPFKRAIPKQPSAVESSAQPFTPSIAKEGEKDSAPSSKRDKKEPNVTVKSALSAAFAKYKEKVGVETNHKEEQENQKQP</sequence>
<dbReference type="GO" id="GO:0000110">
    <property type="term" value="C:nucleotide-excision repair factor 1 complex"/>
    <property type="evidence" value="ECO:0007669"/>
    <property type="project" value="TreeGrafter"/>
</dbReference>
<dbReference type="GO" id="GO:0003684">
    <property type="term" value="F:damaged DNA binding"/>
    <property type="evidence" value="ECO:0007669"/>
    <property type="project" value="InterPro"/>
</dbReference>
<dbReference type="GO" id="GO:0070914">
    <property type="term" value="P:UV-damage excision repair"/>
    <property type="evidence" value="ECO:0007669"/>
    <property type="project" value="TreeGrafter"/>
</dbReference>